<evidence type="ECO:0000313" key="10">
    <source>
        <dbReference type="Proteomes" id="UP000266643"/>
    </source>
</evidence>
<keyword evidence="5" id="KW-0539">Nucleus</keyword>
<dbReference type="InterPro" id="IPR052035">
    <property type="entry name" value="ZnF_BED_domain_contain"/>
</dbReference>
<evidence type="ECO:0008006" key="11">
    <source>
        <dbReference type="Google" id="ProtNLM"/>
    </source>
</evidence>
<feature type="region of interest" description="Disordered" evidence="6">
    <location>
        <begin position="1"/>
        <end position="78"/>
    </location>
</feature>
<keyword evidence="4" id="KW-0862">Zinc</keyword>
<dbReference type="PANTHER" id="PTHR46481:SF10">
    <property type="entry name" value="ZINC FINGER BED DOMAIN-CONTAINING PROTEIN 39"/>
    <property type="match status" value="1"/>
</dbReference>
<feature type="domain" description="DUF659" evidence="7">
    <location>
        <begin position="236"/>
        <end position="370"/>
    </location>
</feature>
<dbReference type="InterPro" id="IPR008906">
    <property type="entry name" value="HATC_C_dom"/>
</dbReference>
<evidence type="ECO:0000256" key="5">
    <source>
        <dbReference type="ARBA" id="ARBA00023242"/>
    </source>
</evidence>
<feature type="compositionally biased region" description="Pro residues" evidence="6">
    <location>
        <begin position="40"/>
        <end position="71"/>
    </location>
</feature>
<evidence type="ECO:0000256" key="3">
    <source>
        <dbReference type="ARBA" id="ARBA00022771"/>
    </source>
</evidence>
<evidence type="ECO:0000256" key="1">
    <source>
        <dbReference type="ARBA" id="ARBA00004123"/>
    </source>
</evidence>
<dbReference type="InterPro" id="IPR007021">
    <property type="entry name" value="DUF659"/>
</dbReference>
<evidence type="ECO:0000256" key="2">
    <source>
        <dbReference type="ARBA" id="ARBA00022723"/>
    </source>
</evidence>
<name>A0A397DIH8_APHAT</name>
<proteinExistence type="predicted"/>
<dbReference type="Pfam" id="PF05699">
    <property type="entry name" value="Dimer_Tnp_hAT"/>
    <property type="match status" value="1"/>
</dbReference>
<gene>
    <name evidence="9" type="ORF">DYB30_009596</name>
</gene>
<keyword evidence="3" id="KW-0863">Zinc-finger</keyword>
<dbReference type="Pfam" id="PF04937">
    <property type="entry name" value="DUF659"/>
    <property type="match status" value="1"/>
</dbReference>
<organism evidence="9 10">
    <name type="scientific">Aphanomyces astaci</name>
    <name type="common">Crayfish plague agent</name>
    <dbReference type="NCBI Taxonomy" id="112090"/>
    <lineage>
        <taxon>Eukaryota</taxon>
        <taxon>Sar</taxon>
        <taxon>Stramenopiles</taxon>
        <taxon>Oomycota</taxon>
        <taxon>Saprolegniomycetes</taxon>
        <taxon>Saprolegniales</taxon>
        <taxon>Verrucalvaceae</taxon>
        <taxon>Aphanomyces</taxon>
    </lineage>
</organism>
<dbReference type="GO" id="GO:0008270">
    <property type="term" value="F:zinc ion binding"/>
    <property type="evidence" value="ECO:0007669"/>
    <property type="project" value="UniProtKB-KW"/>
</dbReference>
<evidence type="ECO:0000256" key="4">
    <source>
        <dbReference type="ARBA" id="ARBA00022833"/>
    </source>
</evidence>
<reference evidence="9 10" key="1">
    <citation type="submission" date="2018-08" db="EMBL/GenBank/DDBJ databases">
        <title>Aphanomyces genome sequencing and annotation.</title>
        <authorList>
            <person name="Minardi D."/>
            <person name="Oidtmann B."/>
            <person name="Van Der Giezen M."/>
            <person name="Studholme D.J."/>
        </authorList>
    </citation>
    <scope>NUCLEOTIDE SEQUENCE [LARGE SCALE GENOMIC DNA]</scope>
    <source>
        <strain evidence="9 10">D2</strain>
    </source>
</reference>
<comment type="caution">
    <text evidence="9">The sequence shown here is derived from an EMBL/GenBank/DDBJ whole genome shotgun (WGS) entry which is preliminary data.</text>
</comment>
<dbReference type="GO" id="GO:0046983">
    <property type="term" value="F:protein dimerization activity"/>
    <property type="evidence" value="ECO:0007669"/>
    <property type="project" value="InterPro"/>
</dbReference>
<evidence type="ECO:0000313" key="9">
    <source>
        <dbReference type="EMBL" id="RHY62685.1"/>
    </source>
</evidence>
<dbReference type="InterPro" id="IPR012337">
    <property type="entry name" value="RNaseH-like_sf"/>
</dbReference>
<dbReference type="AlphaFoldDB" id="A0A397DIH8"/>
<dbReference type="SUPFAM" id="SSF53098">
    <property type="entry name" value="Ribonuclease H-like"/>
    <property type="match status" value="1"/>
</dbReference>
<dbReference type="VEuPathDB" id="FungiDB:H257_09380"/>
<comment type="subcellular location">
    <subcellularLocation>
        <location evidence="1">Nucleus</location>
    </subcellularLocation>
</comment>
<dbReference type="Proteomes" id="UP000266643">
    <property type="component" value="Unassembled WGS sequence"/>
</dbReference>
<dbReference type="VEuPathDB" id="FungiDB:H257_07290"/>
<accession>A0A397DIH8</accession>
<dbReference type="PANTHER" id="PTHR46481">
    <property type="entry name" value="ZINC FINGER BED DOMAIN-CONTAINING PROTEIN 4"/>
    <property type="match status" value="1"/>
</dbReference>
<protein>
    <recommendedName>
        <fullName evidence="11">DUF659 domain-containing protein</fullName>
    </recommendedName>
</protein>
<dbReference type="EMBL" id="QUTD01005321">
    <property type="protein sequence ID" value="RHY62685.1"/>
    <property type="molecule type" value="Genomic_DNA"/>
</dbReference>
<keyword evidence="2" id="KW-0479">Metal-binding</keyword>
<sequence length="723" mass="81097">MNFQQDVPADNAPCMAGYVDLLGPPASGASASDEEKDDLPAPPSTVDAPPPSRDDFPAPPSFSTPQPPPPQGGRKLIGRPQSDIWAWFTDASSPQRTNSAMCKHCGNNVFYYKKSKQASHHLNNCEKFRPTMMALDPHERPTWFAVSTKRQKQAKALSSMKAPTGISFGHPSAAPIKTMQESMRRYALPKLSQVDLEAIKKDVAMHFYITGTSFHRVGQFHLKRAFQRARPDIVLPNRQALANKYLDICYHEVKEETDRRLGAPDTQVCLTTDGWSDVNMEPVVNYMAANATMSVFLDSKYTEAQAHTAEWIAKDLEDTMAALPANVCGACTDNTAANKGAWKILEAKFPTKFFHGCVCHALNLLVKDIFGPGKTKWGGNDVPRYPNGYPFEHLANFVDSCKDVVRFIRNNGRLKSALSSLQKANHLGRLVMPAPTRWCTLQQCLVSLHESESLLHDLVSARDFITGSADQRLRRMAVKETVTAVDFVSKLEHCISVLSPIDKWIKIFQSDRVPVSEVFDAFVHQLPHAIGDIWSLNLHESKYIVAAVKARWEFVYGDAHGVGYLLDPRFVDSGFDSMEFKEDVVDFVVNYPPSDTAPSTNSRRDALSRDLKEFQKYCLKLHSAKGWRLEELKSKKKTVAEFWMLDGQAWPLLRELALRVFNLVASSAASERNFSMHGFIQSKKRNRLSPSTVTKLMYIKTNYNLDDEVGGKDYSSDEYTNSE</sequence>
<dbReference type="GO" id="GO:0005634">
    <property type="term" value="C:nucleus"/>
    <property type="evidence" value="ECO:0007669"/>
    <property type="project" value="UniProtKB-SubCell"/>
</dbReference>
<feature type="domain" description="HAT C-terminal dimerisation" evidence="8">
    <location>
        <begin position="635"/>
        <end position="702"/>
    </location>
</feature>
<evidence type="ECO:0000259" key="7">
    <source>
        <dbReference type="Pfam" id="PF04937"/>
    </source>
</evidence>
<evidence type="ECO:0000256" key="6">
    <source>
        <dbReference type="SAM" id="MobiDB-lite"/>
    </source>
</evidence>
<evidence type="ECO:0000259" key="8">
    <source>
        <dbReference type="Pfam" id="PF05699"/>
    </source>
</evidence>